<evidence type="ECO:0000313" key="3">
    <source>
        <dbReference type="Proteomes" id="UP000295674"/>
    </source>
</evidence>
<keyword evidence="3" id="KW-1185">Reference proteome</keyword>
<dbReference type="EMBL" id="SMKS01000002">
    <property type="protein sequence ID" value="TDD10070.1"/>
    <property type="molecule type" value="Genomic_DNA"/>
</dbReference>
<gene>
    <name evidence="2" type="ORF">E1181_02200</name>
</gene>
<dbReference type="Proteomes" id="UP000295674">
    <property type="component" value="Unassembled WGS sequence"/>
</dbReference>
<name>A0A4R4W9V4_9PSEU</name>
<organism evidence="2 3">
    <name type="scientific">Saccharopolyspora terrae</name>
    <dbReference type="NCBI Taxonomy" id="2530384"/>
    <lineage>
        <taxon>Bacteria</taxon>
        <taxon>Bacillati</taxon>
        <taxon>Actinomycetota</taxon>
        <taxon>Actinomycetes</taxon>
        <taxon>Pseudonocardiales</taxon>
        <taxon>Pseudonocardiaceae</taxon>
        <taxon>Saccharopolyspora</taxon>
    </lineage>
</organism>
<dbReference type="OrthoDB" id="9960999at2"/>
<accession>A0A4R4W9V4</accession>
<sequence>MKHPEEYAQSAEQCLQQAKEHSTDEIRQARLTEAAIWAQLAQAAAAVYASNRREGGERA</sequence>
<dbReference type="AlphaFoldDB" id="A0A4R4W9V4"/>
<evidence type="ECO:0000256" key="1">
    <source>
        <dbReference type="SAM" id="MobiDB-lite"/>
    </source>
</evidence>
<protein>
    <submittedName>
        <fullName evidence="2">Uncharacterized protein</fullName>
    </submittedName>
</protein>
<reference evidence="2 3" key="1">
    <citation type="submission" date="2019-03" db="EMBL/GenBank/DDBJ databases">
        <title>Draft genome sequences of novel Actinobacteria.</title>
        <authorList>
            <person name="Sahin N."/>
            <person name="Ay H."/>
            <person name="Saygin H."/>
        </authorList>
    </citation>
    <scope>NUCLEOTIDE SEQUENCE [LARGE SCALE GENOMIC DNA]</scope>
    <source>
        <strain evidence="2 3">16K309</strain>
    </source>
</reference>
<feature type="region of interest" description="Disordered" evidence="1">
    <location>
        <begin position="1"/>
        <end position="24"/>
    </location>
</feature>
<comment type="caution">
    <text evidence="2">The sequence shown here is derived from an EMBL/GenBank/DDBJ whole genome shotgun (WGS) entry which is preliminary data.</text>
</comment>
<evidence type="ECO:0000313" key="2">
    <source>
        <dbReference type="EMBL" id="TDD10070.1"/>
    </source>
</evidence>
<proteinExistence type="predicted"/>
<dbReference type="RefSeq" id="WP_132672169.1">
    <property type="nucleotide sequence ID" value="NZ_SMKS01000002.1"/>
</dbReference>